<name>A0A0F8WSH2_9ZZZZ</name>
<sequence>IRKGRKVSQGQVIGWVGSTGLATGPNLDYRVKQAGRFVNPIKLVMPREASVSISDMHEFIKLRDEMDMRLASIITGQTHLASAKARDDTRANNN</sequence>
<feature type="domain" description="M23ase beta-sheet core" evidence="1">
    <location>
        <begin position="1"/>
        <end position="40"/>
    </location>
</feature>
<dbReference type="EMBL" id="LAZR01063363">
    <property type="protein sequence ID" value="KKK59648.1"/>
    <property type="molecule type" value="Genomic_DNA"/>
</dbReference>
<dbReference type="AlphaFoldDB" id="A0A0F8WSH2"/>
<dbReference type="SUPFAM" id="SSF51261">
    <property type="entry name" value="Duplicated hybrid motif"/>
    <property type="match status" value="1"/>
</dbReference>
<dbReference type="Pfam" id="PF01551">
    <property type="entry name" value="Peptidase_M23"/>
    <property type="match status" value="1"/>
</dbReference>
<feature type="non-terminal residue" evidence="2">
    <location>
        <position position="1"/>
    </location>
</feature>
<proteinExistence type="predicted"/>
<evidence type="ECO:0000259" key="1">
    <source>
        <dbReference type="Pfam" id="PF01551"/>
    </source>
</evidence>
<comment type="caution">
    <text evidence="2">The sequence shown here is derived from an EMBL/GenBank/DDBJ whole genome shotgun (WGS) entry which is preliminary data.</text>
</comment>
<dbReference type="Gene3D" id="2.70.70.10">
    <property type="entry name" value="Glucose Permease (Domain IIA)"/>
    <property type="match status" value="1"/>
</dbReference>
<dbReference type="Gene3D" id="3.10.450.350">
    <property type="match status" value="1"/>
</dbReference>
<evidence type="ECO:0000313" key="2">
    <source>
        <dbReference type="EMBL" id="KKK59648.1"/>
    </source>
</evidence>
<organism evidence="2">
    <name type="scientific">marine sediment metagenome</name>
    <dbReference type="NCBI Taxonomy" id="412755"/>
    <lineage>
        <taxon>unclassified sequences</taxon>
        <taxon>metagenomes</taxon>
        <taxon>ecological metagenomes</taxon>
    </lineage>
</organism>
<gene>
    <name evidence="2" type="ORF">LCGC14_3032280</name>
</gene>
<reference evidence="2" key="1">
    <citation type="journal article" date="2015" name="Nature">
        <title>Complex archaea that bridge the gap between prokaryotes and eukaryotes.</title>
        <authorList>
            <person name="Spang A."/>
            <person name="Saw J.H."/>
            <person name="Jorgensen S.L."/>
            <person name="Zaremba-Niedzwiedzka K."/>
            <person name="Martijn J."/>
            <person name="Lind A.E."/>
            <person name="van Eijk R."/>
            <person name="Schleper C."/>
            <person name="Guy L."/>
            <person name="Ettema T.J."/>
        </authorList>
    </citation>
    <scope>NUCLEOTIDE SEQUENCE</scope>
</reference>
<dbReference type="InterPro" id="IPR011055">
    <property type="entry name" value="Dup_hybrid_motif"/>
</dbReference>
<dbReference type="CDD" id="cd12797">
    <property type="entry name" value="M23_peptidase"/>
    <property type="match status" value="1"/>
</dbReference>
<dbReference type="InterPro" id="IPR016047">
    <property type="entry name" value="M23ase_b-sheet_dom"/>
</dbReference>
<accession>A0A0F8WSH2</accession>
<protein>
    <recommendedName>
        <fullName evidence="1">M23ase beta-sheet core domain-containing protein</fullName>
    </recommendedName>
</protein>